<dbReference type="InterPro" id="IPR001173">
    <property type="entry name" value="Glyco_trans_2-like"/>
</dbReference>
<dbReference type="PANTHER" id="PTHR43179">
    <property type="entry name" value="RHAMNOSYLTRANSFERASE WBBL"/>
    <property type="match status" value="1"/>
</dbReference>
<reference evidence="8" key="1">
    <citation type="submission" date="2020-07" db="EMBL/GenBank/DDBJ databases">
        <title>novel species isolated from the respiratory tract of Marmot.</title>
        <authorList>
            <person name="Zhang G."/>
        </authorList>
    </citation>
    <scope>NUCLEOTIDE SEQUENCE [LARGE SCALE GENOMIC DNA]</scope>
    <source>
        <strain evidence="8">686</strain>
    </source>
</reference>
<keyword evidence="4 7" id="KW-0808">Transferase</keyword>
<dbReference type="GO" id="GO:0016757">
    <property type="term" value="F:glycosyltransferase activity"/>
    <property type="evidence" value="ECO:0007669"/>
    <property type="project" value="UniProtKB-KW"/>
</dbReference>
<dbReference type="SUPFAM" id="SSF53448">
    <property type="entry name" value="Nucleotide-diphospho-sugar transferases"/>
    <property type="match status" value="1"/>
</dbReference>
<keyword evidence="5" id="KW-1133">Transmembrane helix</keyword>
<evidence type="ECO:0000256" key="2">
    <source>
        <dbReference type="ARBA" id="ARBA00006739"/>
    </source>
</evidence>
<evidence type="ECO:0000256" key="1">
    <source>
        <dbReference type="ARBA" id="ARBA00004776"/>
    </source>
</evidence>
<keyword evidence="5" id="KW-0812">Transmembrane</keyword>
<evidence type="ECO:0000256" key="3">
    <source>
        <dbReference type="ARBA" id="ARBA00022676"/>
    </source>
</evidence>
<dbReference type="Pfam" id="PF00535">
    <property type="entry name" value="Glycos_transf_2"/>
    <property type="match status" value="1"/>
</dbReference>
<protein>
    <submittedName>
        <fullName evidence="7">Glycosyltransferase family 2 protein</fullName>
    </submittedName>
</protein>
<keyword evidence="5" id="KW-0472">Membrane</keyword>
<evidence type="ECO:0000256" key="4">
    <source>
        <dbReference type="ARBA" id="ARBA00022679"/>
    </source>
</evidence>
<dbReference type="KEGG" id="gji:H1R19_13820"/>
<dbReference type="Proteomes" id="UP000515663">
    <property type="component" value="Chromosome"/>
</dbReference>
<dbReference type="InterPro" id="IPR029044">
    <property type="entry name" value="Nucleotide-diphossugar_trans"/>
</dbReference>
<keyword evidence="8" id="KW-1185">Reference proteome</keyword>
<evidence type="ECO:0000259" key="6">
    <source>
        <dbReference type="Pfam" id="PF00535"/>
    </source>
</evidence>
<sequence length="352" mass="37589">MLRGASRSVVHQWRGRGVVVRQPRAVVIDPSVHDAAALQPDRVATSSAGPFDRPTLSVVICCYTERRRAQLEAAITATTAQLGPADELIIVVDHNPDLLTDLLASHPDVVVCANTGTRGLSDARNTGTARATGTTVVFLDDDACPAPDALAAVRARLRDASVIAMGGAVAAQWESSAPAWFPEEFGWVVGCDYRGLPDNGAEIRNPIGAAMAVRRDALDEVGGFSADLGRRGTLPAGCEETLMGIALRRRYPDHVIVRDTSFRVSHAVPDDRRRFDYFARRCYHEGRSKAVLSGLAGAGSALASERRYTAQVLPAGVWRHRRSPARVGALIAGLLLTCAGYASGLLAPKVRP</sequence>
<proteinExistence type="inferred from homology"/>
<dbReference type="PANTHER" id="PTHR43179:SF12">
    <property type="entry name" value="GALACTOFURANOSYLTRANSFERASE GLFT2"/>
    <property type="match status" value="1"/>
</dbReference>
<dbReference type="Gene3D" id="3.90.550.10">
    <property type="entry name" value="Spore Coat Polysaccharide Biosynthesis Protein SpsA, Chain A"/>
    <property type="match status" value="1"/>
</dbReference>
<comment type="similarity">
    <text evidence="2">Belongs to the glycosyltransferase 2 family.</text>
</comment>
<name>A0A7D7R051_9ACTN</name>
<gene>
    <name evidence="7" type="ORF">H1R19_13820</name>
</gene>
<keyword evidence="3" id="KW-0328">Glycosyltransferase</keyword>
<dbReference type="AlphaFoldDB" id="A0A7D7R051"/>
<accession>A0A7D7R051</accession>
<feature type="transmembrane region" description="Helical" evidence="5">
    <location>
        <begin position="327"/>
        <end position="347"/>
    </location>
</feature>
<evidence type="ECO:0000313" key="7">
    <source>
        <dbReference type="EMBL" id="QMT00027.1"/>
    </source>
</evidence>
<comment type="pathway">
    <text evidence="1">Cell wall biogenesis; cell wall polysaccharide biosynthesis.</text>
</comment>
<organism evidence="7 8">
    <name type="scientific">Gordonia jinghuaiqii</name>
    <dbReference type="NCBI Taxonomy" id="2758710"/>
    <lineage>
        <taxon>Bacteria</taxon>
        <taxon>Bacillati</taxon>
        <taxon>Actinomycetota</taxon>
        <taxon>Actinomycetes</taxon>
        <taxon>Mycobacteriales</taxon>
        <taxon>Gordoniaceae</taxon>
        <taxon>Gordonia</taxon>
    </lineage>
</organism>
<evidence type="ECO:0000313" key="8">
    <source>
        <dbReference type="Proteomes" id="UP000515663"/>
    </source>
</evidence>
<dbReference type="EMBL" id="CP059491">
    <property type="protein sequence ID" value="QMT00027.1"/>
    <property type="molecule type" value="Genomic_DNA"/>
</dbReference>
<evidence type="ECO:0000256" key="5">
    <source>
        <dbReference type="SAM" id="Phobius"/>
    </source>
</evidence>
<feature type="domain" description="Glycosyltransferase 2-like" evidence="6">
    <location>
        <begin position="57"/>
        <end position="221"/>
    </location>
</feature>